<keyword evidence="2" id="KW-1185">Reference proteome</keyword>
<dbReference type="EMBL" id="CP120371">
    <property type="protein sequence ID" value="WEX82263.1"/>
    <property type="molecule type" value="Genomic_DNA"/>
</dbReference>
<name>A0ABY8CUD7_9HYPH</name>
<protein>
    <recommendedName>
        <fullName evidence="3">Endonuclease/exonuclease/phosphatase domain-containing protein</fullName>
    </recommendedName>
</protein>
<evidence type="ECO:0000313" key="1">
    <source>
        <dbReference type="EMBL" id="WEX82263.1"/>
    </source>
</evidence>
<gene>
    <name evidence="1" type="ORF">PYH38_004511</name>
</gene>
<reference evidence="1 2" key="1">
    <citation type="submission" date="2023-03" db="EMBL/GenBank/DDBJ databases">
        <authorList>
            <person name="Kaur S."/>
            <person name="Espinosa-Saiz D."/>
            <person name="Velazquez E."/>
            <person name="Menendez E."/>
            <person name="diCenzo G.C."/>
        </authorList>
    </citation>
    <scope>NUCLEOTIDE SEQUENCE [LARGE SCALE GENOMIC DNA]</scope>
    <source>
        <strain evidence="1 2">LMG 27395</strain>
    </source>
</reference>
<accession>A0ABY8CUD7</accession>
<evidence type="ECO:0000313" key="2">
    <source>
        <dbReference type="Proteomes" id="UP001235547"/>
    </source>
</evidence>
<organism evidence="1 2">
    <name type="scientific">Sinorhizobium numidicum</name>
    <dbReference type="NCBI Taxonomy" id="680248"/>
    <lineage>
        <taxon>Bacteria</taxon>
        <taxon>Pseudomonadati</taxon>
        <taxon>Pseudomonadota</taxon>
        <taxon>Alphaproteobacteria</taxon>
        <taxon>Hyphomicrobiales</taxon>
        <taxon>Rhizobiaceae</taxon>
        <taxon>Sinorhizobium/Ensifer group</taxon>
        <taxon>Sinorhizobium</taxon>
    </lineage>
</organism>
<evidence type="ECO:0008006" key="3">
    <source>
        <dbReference type="Google" id="ProtNLM"/>
    </source>
</evidence>
<dbReference type="RefSeq" id="WP_280732999.1">
    <property type="nucleotide sequence ID" value="NZ_CP120368.1"/>
</dbReference>
<proteinExistence type="predicted"/>
<sequence length="73" mass="8407">MTYLAHVDVDVLCLQEVVRSPGVSPDWLVVSRAYTDTRTSHYGKYGRFADYMLVTKDVDIIRFEDRALLLDLP</sequence>
<dbReference type="Proteomes" id="UP001235547">
    <property type="component" value="Chromosome 1"/>
</dbReference>